<dbReference type="Pfam" id="PF13614">
    <property type="entry name" value="AAA_31"/>
    <property type="match status" value="1"/>
</dbReference>
<reference evidence="2 3" key="1">
    <citation type="submission" date="2019-08" db="EMBL/GenBank/DDBJ databases">
        <title>Complete genome sequence of Rhodanobacter glycinis strain T01E-68 isolated from tomato root.</title>
        <authorList>
            <person name="Weon H.-Y."/>
            <person name="Lee S.A."/>
        </authorList>
    </citation>
    <scope>NUCLEOTIDE SEQUENCE [LARGE SCALE GENOMIC DNA]</scope>
    <source>
        <strain evidence="2 3">T01E-68</strain>
    </source>
</reference>
<sequence length="340" mass="37665">MDIKYAYWNNKGGTGKTSLCFQSIVRYAEKHSKKRILAVDMCPQANLSELMLGGLNNKGSEKLLERQGLVPRCSVGGYFQLRLPAPYSPPKFNAHDFITKPNSYNKGVPTNVDLVCGDPMLELQANAVNTLANNQIPGTNPWIAVVDWLKDFLDQLVDEYDVVFLDCNPSFSLYTQIALSATDRIVLPVMADDSSRRAIQNAFSLVYGLKLPSEIYSAYAFATKLKDAKRPLPKVHLIVKNRLTQYMGAASAYAAVLQAIESDVGKLLKSNPEIFDFKKLEAGFTEVRDFQTTGVVAFAKGLPFSKLPIGKQTINGHRVQVKEDYLSNAKTAMDNLVAKL</sequence>
<dbReference type="AlphaFoldDB" id="A0A5B9DZJ3"/>
<dbReference type="EMBL" id="CP042807">
    <property type="protein sequence ID" value="QEE23367.1"/>
    <property type="molecule type" value="Genomic_DNA"/>
</dbReference>
<name>A0A5B9DZJ3_9GAMM</name>
<dbReference type="Gene3D" id="3.40.50.300">
    <property type="entry name" value="P-loop containing nucleotide triphosphate hydrolases"/>
    <property type="match status" value="1"/>
</dbReference>
<dbReference type="RefSeq" id="WP_147626124.1">
    <property type="nucleotide sequence ID" value="NZ_CP042807.1"/>
</dbReference>
<dbReference type="InterPro" id="IPR050678">
    <property type="entry name" value="DNA_Partitioning_ATPase"/>
</dbReference>
<dbReference type="InterPro" id="IPR025669">
    <property type="entry name" value="AAA_dom"/>
</dbReference>
<evidence type="ECO:0000313" key="2">
    <source>
        <dbReference type="EMBL" id="QEE23367.1"/>
    </source>
</evidence>
<dbReference type="InterPro" id="IPR027417">
    <property type="entry name" value="P-loop_NTPase"/>
</dbReference>
<proteinExistence type="predicted"/>
<evidence type="ECO:0000259" key="1">
    <source>
        <dbReference type="Pfam" id="PF13614"/>
    </source>
</evidence>
<dbReference type="Proteomes" id="UP000321807">
    <property type="component" value="Chromosome"/>
</dbReference>
<feature type="domain" description="AAA" evidence="1">
    <location>
        <begin position="7"/>
        <end position="200"/>
    </location>
</feature>
<dbReference type="PANTHER" id="PTHR13696">
    <property type="entry name" value="P-LOOP CONTAINING NUCLEOSIDE TRIPHOSPHATE HYDROLASE"/>
    <property type="match status" value="1"/>
</dbReference>
<evidence type="ECO:0000313" key="3">
    <source>
        <dbReference type="Proteomes" id="UP000321807"/>
    </source>
</evidence>
<dbReference type="PANTHER" id="PTHR13696:SF52">
    <property type="entry name" value="PARA FAMILY PROTEIN CT_582"/>
    <property type="match status" value="1"/>
</dbReference>
<dbReference type="SUPFAM" id="SSF52540">
    <property type="entry name" value="P-loop containing nucleoside triphosphate hydrolases"/>
    <property type="match status" value="1"/>
</dbReference>
<gene>
    <name evidence="2" type="ORF">CS053_01795</name>
</gene>
<organism evidence="2 3">
    <name type="scientific">Rhodanobacter glycinis</name>
    <dbReference type="NCBI Taxonomy" id="582702"/>
    <lineage>
        <taxon>Bacteria</taxon>
        <taxon>Pseudomonadati</taxon>
        <taxon>Pseudomonadota</taxon>
        <taxon>Gammaproteobacteria</taxon>
        <taxon>Lysobacterales</taxon>
        <taxon>Rhodanobacteraceae</taxon>
        <taxon>Rhodanobacter</taxon>
    </lineage>
</organism>
<dbReference type="KEGG" id="rgl:CS053_01795"/>
<protein>
    <submittedName>
        <fullName evidence="2">ParA family protein</fullName>
    </submittedName>
</protein>
<accession>A0A5B9DZJ3</accession>